<name>A0A7W7AJ54_9SPHN</name>
<dbReference type="SFLD" id="SFLDS00003">
    <property type="entry name" value="Haloacid_Dehalogenase"/>
    <property type="match status" value="1"/>
</dbReference>
<gene>
    <name evidence="3" type="ORF">GGQ96_001280</name>
</gene>
<dbReference type="PROSITE" id="PS51257">
    <property type="entry name" value="PROKAR_LIPOPROTEIN"/>
    <property type="match status" value="1"/>
</dbReference>
<keyword evidence="1 2" id="KW-0732">Signal</keyword>
<accession>A0A7W7AJ54</accession>
<dbReference type="SFLD" id="SFLDG01125">
    <property type="entry name" value="C1.1:_Acid_Phosphatase_Like"/>
    <property type="match status" value="1"/>
</dbReference>
<dbReference type="Pfam" id="PF03767">
    <property type="entry name" value="Acid_phosphat_B"/>
    <property type="match status" value="1"/>
</dbReference>
<dbReference type="RefSeq" id="WP_184112723.1">
    <property type="nucleotide sequence ID" value="NZ_JACHNY010000002.1"/>
</dbReference>
<dbReference type="AlphaFoldDB" id="A0A7W7AJ54"/>
<dbReference type="InterPro" id="IPR036412">
    <property type="entry name" value="HAD-like_sf"/>
</dbReference>
<organism evidence="3 4">
    <name type="scientific">Sphingomonas abaci</name>
    <dbReference type="NCBI Taxonomy" id="237611"/>
    <lineage>
        <taxon>Bacteria</taxon>
        <taxon>Pseudomonadati</taxon>
        <taxon>Pseudomonadota</taxon>
        <taxon>Alphaproteobacteria</taxon>
        <taxon>Sphingomonadales</taxon>
        <taxon>Sphingomonadaceae</taxon>
        <taxon>Sphingomonas</taxon>
    </lineage>
</organism>
<dbReference type="SUPFAM" id="SSF56784">
    <property type="entry name" value="HAD-like"/>
    <property type="match status" value="1"/>
</dbReference>
<evidence type="ECO:0000313" key="3">
    <source>
        <dbReference type="EMBL" id="MBB4617160.1"/>
    </source>
</evidence>
<evidence type="ECO:0000313" key="4">
    <source>
        <dbReference type="Proteomes" id="UP000574769"/>
    </source>
</evidence>
<sequence length="295" mass="30923">MIRIRLLLAATALPALSGCVVAPVSVSSPTSTPRALTAPATVDGVPAGMQYLYGSGESAAISLQMWRGLTDYVARQVRARPRDSVVLAPGATLAVPRYQACGAKPFAAVFDVDETVVLNLGFERDAVGGRPYEEARWKAYERTGGTTARAVPGAVAGVRALRAMGVAVIFNTNRSTDNAAATQAMIERLGLGPAVPGDTLYLADAATGSRKDSRRAAIAARYCVVAMGGDQLGDFSDLFNRGQTPAERRAATEAPAIAARWGAGWFVLPNPVYGSALKGRLDEVFPADSAWTPEP</sequence>
<feature type="signal peptide" evidence="2">
    <location>
        <begin position="1"/>
        <end position="22"/>
    </location>
</feature>
<dbReference type="Proteomes" id="UP000574769">
    <property type="component" value="Unassembled WGS sequence"/>
</dbReference>
<dbReference type="InterPro" id="IPR006423">
    <property type="entry name" value="Lipo_e_P4"/>
</dbReference>
<keyword evidence="3" id="KW-0449">Lipoprotein</keyword>
<proteinExistence type="predicted"/>
<reference evidence="3 4" key="1">
    <citation type="submission" date="2020-08" db="EMBL/GenBank/DDBJ databases">
        <title>Genomic Encyclopedia of Type Strains, Phase IV (KMG-IV): sequencing the most valuable type-strain genomes for metagenomic binning, comparative biology and taxonomic classification.</title>
        <authorList>
            <person name="Goeker M."/>
        </authorList>
    </citation>
    <scope>NUCLEOTIDE SEQUENCE [LARGE SCALE GENOMIC DNA]</scope>
    <source>
        <strain evidence="3 4">DSM 15867</strain>
    </source>
</reference>
<protein>
    <submittedName>
        <fullName evidence="3">5'-nucleotidase (Lipoprotein e(P4) family)</fullName>
    </submittedName>
</protein>
<evidence type="ECO:0000256" key="2">
    <source>
        <dbReference type="SAM" id="SignalP"/>
    </source>
</evidence>
<comment type="caution">
    <text evidence="3">The sequence shown here is derived from an EMBL/GenBank/DDBJ whole genome shotgun (WGS) entry which is preliminary data.</text>
</comment>
<keyword evidence="4" id="KW-1185">Reference proteome</keyword>
<dbReference type="InterPro" id="IPR005519">
    <property type="entry name" value="Acid_phosphat_B-like"/>
</dbReference>
<feature type="chain" id="PRO_5030993570" evidence="2">
    <location>
        <begin position="23"/>
        <end position="295"/>
    </location>
</feature>
<dbReference type="InterPro" id="IPR023214">
    <property type="entry name" value="HAD_sf"/>
</dbReference>
<dbReference type="EMBL" id="JACHNY010000002">
    <property type="protein sequence ID" value="MBB4617160.1"/>
    <property type="molecule type" value="Genomic_DNA"/>
</dbReference>
<evidence type="ECO:0000256" key="1">
    <source>
        <dbReference type="ARBA" id="ARBA00022729"/>
    </source>
</evidence>
<dbReference type="Gene3D" id="3.40.50.1000">
    <property type="entry name" value="HAD superfamily/HAD-like"/>
    <property type="match status" value="1"/>
</dbReference>
<dbReference type="GO" id="GO:0009279">
    <property type="term" value="C:cell outer membrane"/>
    <property type="evidence" value="ECO:0007669"/>
    <property type="project" value="InterPro"/>
</dbReference>